<organism evidence="3 4">
    <name type="scientific">Rhizobium setariae</name>
    <dbReference type="NCBI Taxonomy" id="2801340"/>
    <lineage>
        <taxon>Bacteria</taxon>
        <taxon>Pseudomonadati</taxon>
        <taxon>Pseudomonadota</taxon>
        <taxon>Alphaproteobacteria</taxon>
        <taxon>Hyphomicrobiales</taxon>
        <taxon>Rhizobiaceae</taxon>
        <taxon>Rhizobium/Agrobacterium group</taxon>
        <taxon>Rhizobium</taxon>
    </lineage>
</organism>
<comment type="caution">
    <text evidence="3">The sequence shown here is derived from an EMBL/GenBank/DDBJ whole genome shotgun (WGS) entry which is preliminary data.</text>
</comment>
<dbReference type="GO" id="GO:0008081">
    <property type="term" value="F:phosphoric diester hydrolase activity"/>
    <property type="evidence" value="ECO:0007669"/>
    <property type="project" value="InterPro"/>
</dbReference>
<feature type="domain" description="GP-PDE" evidence="2">
    <location>
        <begin position="9"/>
        <end position="242"/>
    </location>
</feature>
<accession>A0A936YM40</accession>
<evidence type="ECO:0000313" key="3">
    <source>
        <dbReference type="EMBL" id="MBL0373019.1"/>
    </source>
</evidence>
<dbReference type="Proteomes" id="UP000633219">
    <property type="component" value="Unassembled WGS sequence"/>
</dbReference>
<dbReference type="Gene3D" id="3.20.20.190">
    <property type="entry name" value="Phosphatidylinositol (PI) phosphodiesterase"/>
    <property type="match status" value="1"/>
</dbReference>
<dbReference type="SUPFAM" id="SSF51695">
    <property type="entry name" value="PLC-like phosphodiesterases"/>
    <property type="match status" value="1"/>
</dbReference>
<name>A0A936YM40_9HYPH</name>
<keyword evidence="4" id="KW-1185">Reference proteome</keyword>
<dbReference type="PROSITE" id="PS51704">
    <property type="entry name" value="GP_PDE"/>
    <property type="match status" value="1"/>
</dbReference>
<dbReference type="Pfam" id="PF03009">
    <property type="entry name" value="GDPD"/>
    <property type="match status" value="1"/>
</dbReference>
<gene>
    <name evidence="3" type="ORF">JJB09_13370</name>
</gene>
<dbReference type="GO" id="GO:0006629">
    <property type="term" value="P:lipid metabolic process"/>
    <property type="evidence" value="ECO:0007669"/>
    <property type="project" value="InterPro"/>
</dbReference>
<protein>
    <submittedName>
        <fullName evidence="3">Glycerophosphodiester phosphodiesterase</fullName>
    </submittedName>
</protein>
<evidence type="ECO:0000313" key="4">
    <source>
        <dbReference type="Proteomes" id="UP000633219"/>
    </source>
</evidence>
<dbReference type="PANTHER" id="PTHR46211:SF1">
    <property type="entry name" value="GLYCEROPHOSPHODIESTER PHOSPHODIESTERASE, CYTOPLASMIC"/>
    <property type="match status" value="1"/>
</dbReference>
<dbReference type="RefSeq" id="WP_201658712.1">
    <property type="nucleotide sequence ID" value="NZ_JAEQNC010000006.1"/>
</dbReference>
<dbReference type="InterPro" id="IPR030395">
    <property type="entry name" value="GP_PDE_dom"/>
</dbReference>
<feature type="region of interest" description="Disordered" evidence="1">
    <location>
        <begin position="221"/>
        <end position="242"/>
    </location>
</feature>
<evidence type="ECO:0000259" key="2">
    <source>
        <dbReference type="PROSITE" id="PS51704"/>
    </source>
</evidence>
<feature type="compositionally biased region" description="Basic and acidic residues" evidence="1">
    <location>
        <begin position="233"/>
        <end position="242"/>
    </location>
</feature>
<reference evidence="3" key="1">
    <citation type="submission" date="2021-01" db="EMBL/GenBank/DDBJ databases">
        <title>Rhizobium sp. strain KVB221 16S ribosomal RNA gene Genome sequencing and assembly.</title>
        <authorList>
            <person name="Kang M."/>
        </authorList>
    </citation>
    <scope>NUCLEOTIDE SEQUENCE</scope>
    <source>
        <strain evidence="3">KVB221</strain>
    </source>
</reference>
<proteinExistence type="predicted"/>
<dbReference type="AlphaFoldDB" id="A0A936YM40"/>
<dbReference type="InterPro" id="IPR017946">
    <property type="entry name" value="PLC-like_Pdiesterase_TIM-brl"/>
</dbReference>
<dbReference type="EMBL" id="JAEQNC010000006">
    <property type="protein sequence ID" value="MBL0373019.1"/>
    <property type="molecule type" value="Genomic_DNA"/>
</dbReference>
<dbReference type="PANTHER" id="PTHR46211">
    <property type="entry name" value="GLYCEROPHOSPHORYL DIESTER PHOSPHODIESTERASE"/>
    <property type="match status" value="1"/>
</dbReference>
<evidence type="ECO:0000256" key="1">
    <source>
        <dbReference type="SAM" id="MobiDB-lite"/>
    </source>
</evidence>
<sequence>MRDMAFLTSRPIAHRGLHDGNKAVWENTLSAFERAIEAGFAIECDLQYAADAVPVVFHDDDMKRLCNIGADIRTKTSAELSLTSVGGTKDKVASLKVLLRLVKGRVPLVLELKGRDGDDEGFASSVLEVLEDYDGDVALMSFDTWLLKELKELESPFPVGLTAEGREEGQFRGHREAMAWGLDFISYSISDLPNAFIASERERGIPVITWTVRSPKQAAHSAANADQITFEGFDPRHSETGL</sequence>